<sequence length="184" mass="21754">MKLILAGFLLLFIKVNFTIFDYSLIYIFTNIFGYLLIRIGIEKTDESDEIFMKDSLWFYATMNLILLLCMLFGVRLESISLNYIDSYILAFTILFAHIYLFVYPMYLFMQFIFYLDRKSLCLKVSRIQNIMKVTIVLAVMISFSSFLISSIQYLWIMVIGLQLYMLIVLSKNSKMDKLINITKK</sequence>
<keyword evidence="1" id="KW-1133">Transmembrane helix</keyword>
<evidence type="ECO:0000313" key="3">
    <source>
        <dbReference type="Proteomes" id="UP000887127"/>
    </source>
</evidence>
<reference evidence="2" key="1">
    <citation type="submission" date="2019-08" db="EMBL/GenBank/DDBJ databases">
        <title>Marinilactibacillus psychrotolerans M13-2T whole genome sequencing project.</title>
        <authorList>
            <person name="Ishikawa M."/>
            <person name="Suzuki T."/>
            <person name="Matsutani M."/>
        </authorList>
    </citation>
    <scope>NUCLEOTIDE SEQUENCE</scope>
    <source>
        <strain evidence="2">M13-2T</strain>
    </source>
</reference>
<feature type="transmembrane region" description="Helical" evidence="1">
    <location>
        <begin position="129"/>
        <end position="147"/>
    </location>
</feature>
<gene>
    <name evidence="2" type="ORF">M132T_11540</name>
</gene>
<dbReference type="RefSeq" id="WP_091761650.1">
    <property type="nucleotide sequence ID" value="NZ_BJVX01000013.1"/>
</dbReference>
<dbReference type="EMBL" id="BKBI01000007">
    <property type="protein sequence ID" value="GEQ35646.1"/>
    <property type="molecule type" value="Genomic_DNA"/>
</dbReference>
<feature type="transmembrane region" description="Helical" evidence="1">
    <location>
        <begin position="86"/>
        <end position="108"/>
    </location>
</feature>
<evidence type="ECO:0000313" key="2">
    <source>
        <dbReference type="EMBL" id="GEQ35646.1"/>
    </source>
</evidence>
<proteinExistence type="predicted"/>
<keyword evidence="1" id="KW-0472">Membrane</keyword>
<feature type="transmembrane region" description="Helical" evidence="1">
    <location>
        <begin position="153"/>
        <end position="170"/>
    </location>
</feature>
<dbReference type="AlphaFoldDB" id="A0AAV3WQU1"/>
<dbReference type="Proteomes" id="UP000887127">
    <property type="component" value="Unassembled WGS sequence"/>
</dbReference>
<comment type="caution">
    <text evidence="2">The sequence shown here is derived from an EMBL/GenBank/DDBJ whole genome shotgun (WGS) entry which is preliminary data.</text>
</comment>
<dbReference type="GeneID" id="96911799"/>
<feature type="transmembrane region" description="Helical" evidence="1">
    <location>
        <begin position="56"/>
        <end position="74"/>
    </location>
</feature>
<keyword evidence="1" id="KW-0812">Transmembrane</keyword>
<evidence type="ECO:0000256" key="1">
    <source>
        <dbReference type="SAM" id="Phobius"/>
    </source>
</evidence>
<protein>
    <submittedName>
        <fullName evidence="2">Uncharacterized protein</fullName>
    </submittedName>
</protein>
<accession>A0AAV3WQU1</accession>
<organism evidence="2 3">
    <name type="scientific">Marinilactibacillus psychrotolerans</name>
    <dbReference type="NCBI Taxonomy" id="191770"/>
    <lineage>
        <taxon>Bacteria</taxon>
        <taxon>Bacillati</taxon>
        <taxon>Bacillota</taxon>
        <taxon>Bacilli</taxon>
        <taxon>Lactobacillales</taxon>
        <taxon>Carnobacteriaceae</taxon>
        <taxon>Marinilactibacillus</taxon>
    </lineage>
</organism>
<name>A0AAV3WQU1_9LACT</name>